<dbReference type="EMBL" id="JALMLT010000004">
    <property type="protein sequence ID" value="MDT8760359.1"/>
    <property type="molecule type" value="Genomic_DNA"/>
</dbReference>
<dbReference type="Pfam" id="PF09832">
    <property type="entry name" value="DUF2059"/>
    <property type="match status" value="1"/>
</dbReference>
<comment type="caution">
    <text evidence="2">The sequence shown here is derived from an EMBL/GenBank/DDBJ whole genome shotgun (WGS) entry which is preliminary data.</text>
</comment>
<accession>A0ABU3N911</accession>
<proteinExistence type="predicted"/>
<reference evidence="2" key="1">
    <citation type="submission" date="2022-04" db="EMBL/GenBank/DDBJ databases">
        <title>Tomato heritable bacteria conferring resistance against bacterial wilt.</title>
        <authorList>
            <person name="Yin J."/>
        </authorList>
    </citation>
    <scope>NUCLEOTIDE SEQUENCE</scope>
    <source>
        <strain evidence="2">Cra20</strain>
    </source>
</reference>
<dbReference type="InterPro" id="IPR018637">
    <property type="entry name" value="DUF2059"/>
</dbReference>
<name>A0ABU3N911_9SPHN</name>
<evidence type="ECO:0000259" key="1">
    <source>
        <dbReference type="Pfam" id="PF09832"/>
    </source>
</evidence>
<sequence>MVDQMVRPVVDNMRQAMSTDPQFVALRNENPKFGPLFDDFMASEFEHSLATTKAAMPALIDAMARAYARRFTIEQLTAISAFFDTPAGRAFVDQSMTIMSDPDILAVQRKMIAEAVTGLQKRAETFAGKVVEAAGKDD</sequence>
<gene>
    <name evidence="2" type="ORF">MZO42_16785</name>
</gene>
<organism evidence="2">
    <name type="scientific">Sphingomonas psychrotolerans</name>
    <dbReference type="NCBI Taxonomy" id="1327635"/>
    <lineage>
        <taxon>Bacteria</taxon>
        <taxon>Pseudomonadati</taxon>
        <taxon>Pseudomonadota</taxon>
        <taxon>Alphaproteobacteria</taxon>
        <taxon>Sphingomonadales</taxon>
        <taxon>Sphingomonadaceae</taxon>
        <taxon>Sphingomonas</taxon>
    </lineage>
</organism>
<feature type="domain" description="DUF2059" evidence="1">
    <location>
        <begin position="58"/>
        <end position="101"/>
    </location>
</feature>
<protein>
    <submittedName>
        <fullName evidence="2">DUF2059 domain-containing protein</fullName>
    </submittedName>
</protein>
<evidence type="ECO:0000313" key="2">
    <source>
        <dbReference type="EMBL" id="MDT8760359.1"/>
    </source>
</evidence>